<evidence type="ECO:0000313" key="3">
    <source>
        <dbReference type="Proteomes" id="UP001596408"/>
    </source>
</evidence>
<dbReference type="EMBL" id="JBHSXH010000009">
    <property type="protein sequence ID" value="MFC6824548.1"/>
    <property type="molecule type" value="Genomic_DNA"/>
</dbReference>
<name>A0ABD5TYZ8_9EURY</name>
<feature type="region of interest" description="Disordered" evidence="1">
    <location>
        <begin position="40"/>
        <end position="63"/>
    </location>
</feature>
<dbReference type="PROSITE" id="PS51318">
    <property type="entry name" value="TAT"/>
    <property type="match status" value="1"/>
</dbReference>
<protein>
    <submittedName>
        <fullName evidence="2">Uncharacterized protein</fullName>
    </submittedName>
</protein>
<comment type="caution">
    <text evidence="2">The sequence shown here is derived from an EMBL/GenBank/DDBJ whole genome shotgun (WGS) entry which is preliminary data.</text>
</comment>
<evidence type="ECO:0000256" key="1">
    <source>
        <dbReference type="SAM" id="MobiDB-lite"/>
    </source>
</evidence>
<dbReference type="AlphaFoldDB" id="A0ABD5TYZ8"/>
<feature type="compositionally biased region" description="Low complexity" evidence="1">
    <location>
        <begin position="40"/>
        <end position="54"/>
    </location>
</feature>
<proteinExistence type="predicted"/>
<accession>A0ABD5TYZ8</accession>
<dbReference type="InterPro" id="IPR006311">
    <property type="entry name" value="TAT_signal"/>
</dbReference>
<gene>
    <name evidence="2" type="ORF">ACFQEV_06000</name>
</gene>
<organism evidence="2 3">
    <name type="scientific">Halopelagius fulvigenes</name>
    <dbReference type="NCBI Taxonomy" id="1198324"/>
    <lineage>
        <taxon>Archaea</taxon>
        <taxon>Methanobacteriati</taxon>
        <taxon>Methanobacteriota</taxon>
        <taxon>Stenosarchaea group</taxon>
        <taxon>Halobacteria</taxon>
        <taxon>Halobacteriales</taxon>
        <taxon>Haloferacaceae</taxon>
    </lineage>
</organism>
<evidence type="ECO:0000313" key="2">
    <source>
        <dbReference type="EMBL" id="MFC6824548.1"/>
    </source>
</evidence>
<reference evidence="2 3" key="1">
    <citation type="journal article" date="2019" name="Int. J. Syst. Evol. Microbiol.">
        <title>The Global Catalogue of Microorganisms (GCM) 10K type strain sequencing project: providing services to taxonomists for standard genome sequencing and annotation.</title>
        <authorList>
            <consortium name="The Broad Institute Genomics Platform"/>
            <consortium name="The Broad Institute Genome Sequencing Center for Infectious Disease"/>
            <person name="Wu L."/>
            <person name="Ma J."/>
        </authorList>
    </citation>
    <scope>NUCLEOTIDE SEQUENCE [LARGE SCALE GENOMIC DNA]</scope>
    <source>
        <strain evidence="2 3">YIM 94188</strain>
    </source>
</reference>
<dbReference type="Proteomes" id="UP001596408">
    <property type="component" value="Unassembled WGS sequence"/>
</dbReference>
<keyword evidence="3" id="KW-1185">Reference proteome</keyword>
<dbReference type="RefSeq" id="WP_379693617.1">
    <property type="nucleotide sequence ID" value="NZ_JBHSXH010000009.1"/>
</dbReference>
<sequence length="250" mass="26093">MPSETPRCRSFSRPRIARRRFLAGLSGVAASLPLAGCLGGAASDDSAPASTLSPTRTPTETPIPDSVVASELELEASMLSQSSADSPARFEATLRNAGRHTLELDFGPTLMFSGSKAVENTYGRGDALRIVPDREVGLVETPSEPNESGCRRAEGVTAVQSILRRKTLELGDTFSETYFIYTAPDAPTCLPDGEDAIRDAVGTNDGHVVTTLSFAVADEEVSVSGSVVPILAAPSANSSHPPGSSSVEVT</sequence>